<dbReference type="HOGENOM" id="CLU_3160442_0_0_1"/>
<evidence type="ECO:0000313" key="4">
    <source>
        <dbReference type="WormBase" id="C07G1.15"/>
    </source>
</evidence>
<keyword evidence="1" id="KW-0812">Transmembrane</keyword>
<evidence type="ECO:0000313" key="2">
    <source>
        <dbReference type="EMBL" id="CDH93317.1"/>
    </source>
</evidence>
<dbReference type="RefSeq" id="NP_001294523.1">
    <property type="nucleotide sequence ID" value="NM_001307594.3"/>
</dbReference>
<dbReference type="Proteomes" id="UP000001940">
    <property type="component" value="Chromosome IV"/>
</dbReference>
<keyword evidence="1" id="KW-1133">Transmembrane helix</keyword>
<protein>
    <submittedName>
        <fullName evidence="2">Uncharacterized protein</fullName>
    </submittedName>
</protein>
<dbReference type="WormBase" id="C07G1.15">
    <property type="protein sequence ID" value="CE48942"/>
    <property type="gene ID" value="WBGene00235296"/>
</dbReference>
<dbReference type="CTD" id="24104185"/>
<dbReference type="EMBL" id="BX284604">
    <property type="protein sequence ID" value="CDH93317.1"/>
    <property type="molecule type" value="Genomic_DNA"/>
</dbReference>
<reference evidence="2 3" key="1">
    <citation type="journal article" date="1998" name="Science">
        <title>Genome sequence of the nematode C. elegans: a platform for investigating biology.</title>
        <authorList>
            <consortium name="The C. elegans sequencing consortium"/>
            <person name="Sulson J.E."/>
            <person name="Waterston R."/>
        </authorList>
    </citation>
    <scope>NUCLEOTIDE SEQUENCE [LARGE SCALE GENOMIC DNA]</scope>
    <source>
        <strain evidence="2 3">Bristol N2</strain>
    </source>
</reference>
<gene>
    <name evidence="2 4" type="ORF">C07G1.15</name>
    <name evidence="2" type="ORF">CELE_C07G1.15</name>
</gene>
<dbReference type="AGR" id="WB:WBGene00235296"/>
<dbReference type="InParanoid" id="U4PMJ4"/>
<dbReference type="PaxDb" id="6239-C07G1.15"/>
<proteinExistence type="predicted"/>
<keyword evidence="3" id="KW-1185">Reference proteome</keyword>
<organism evidence="2 3">
    <name type="scientific">Caenorhabditis elegans</name>
    <dbReference type="NCBI Taxonomy" id="6239"/>
    <lineage>
        <taxon>Eukaryota</taxon>
        <taxon>Metazoa</taxon>
        <taxon>Ecdysozoa</taxon>
        <taxon>Nematoda</taxon>
        <taxon>Chromadorea</taxon>
        <taxon>Rhabditida</taxon>
        <taxon>Rhabditina</taxon>
        <taxon>Rhabditomorpha</taxon>
        <taxon>Rhabditoidea</taxon>
        <taxon>Rhabditidae</taxon>
        <taxon>Peloderinae</taxon>
        <taxon>Caenorhabditis</taxon>
    </lineage>
</organism>
<keyword evidence="1" id="KW-0472">Membrane</keyword>
<dbReference type="Bgee" id="WBGene00235296">
    <property type="expression patterns" value="Expressed in larva"/>
</dbReference>
<accession>U4PMJ4</accession>
<feature type="transmembrane region" description="Helical" evidence="1">
    <location>
        <begin position="12"/>
        <end position="31"/>
    </location>
</feature>
<dbReference type="SMR" id="U4PMJ4"/>
<evidence type="ECO:0000313" key="3">
    <source>
        <dbReference type="Proteomes" id="UP000001940"/>
    </source>
</evidence>
<dbReference type="GeneID" id="24104185"/>
<evidence type="ECO:0000256" key="1">
    <source>
        <dbReference type="SAM" id="Phobius"/>
    </source>
</evidence>
<dbReference type="AlphaFoldDB" id="U4PMJ4"/>
<dbReference type="KEGG" id="cel:CELE_C07G1.15"/>
<sequence>MRVSIIRSVNEWTPTSKLLIVVAVLICALWLQRSSKFTRKSKWTDQIF</sequence>
<name>U4PMJ4_CAEEL</name>